<name>A0A8N1S7F5_9HYME</name>
<feature type="region of interest" description="Disordered" evidence="1">
    <location>
        <begin position="16"/>
        <end position="95"/>
    </location>
</feature>
<reference evidence="3" key="1">
    <citation type="submission" date="2025-08" db="UniProtKB">
        <authorList>
            <consortium name="RefSeq"/>
        </authorList>
    </citation>
    <scope>IDENTIFICATION</scope>
</reference>
<accession>A0A8N1S7F5</accession>
<evidence type="ECO:0000256" key="1">
    <source>
        <dbReference type="SAM" id="MobiDB-lite"/>
    </source>
</evidence>
<dbReference type="AlphaFoldDB" id="A0A8N1S7F5"/>
<feature type="compositionally biased region" description="Basic and acidic residues" evidence="1">
    <location>
        <begin position="39"/>
        <end position="67"/>
    </location>
</feature>
<protein>
    <submittedName>
        <fullName evidence="3">Uncharacterized protein LOC112552822</fullName>
    </submittedName>
</protein>
<proteinExistence type="predicted"/>
<dbReference type="RefSeq" id="XP_025074740.1">
    <property type="nucleotide sequence ID" value="XM_025218955.1"/>
</dbReference>
<organism evidence="2 3">
    <name type="scientific">Pogonomyrmex barbatus</name>
    <name type="common">red harvester ant</name>
    <dbReference type="NCBI Taxonomy" id="144034"/>
    <lineage>
        <taxon>Eukaryota</taxon>
        <taxon>Metazoa</taxon>
        <taxon>Ecdysozoa</taxon>
        <taxon>Arthropoda</taxon>
        <taxon>Hexapoda</taxon>
        <taxon>Insecta</taxon>
        <taxon>Pterygota</taxon>
        <taxon>Neoptera</taxon>
        <taxon>Endopterygota</taxon>
        <taxon>Hymenoptera</taxon>
        <taxon>Apocrita</taxon>
        <taxon>Aculeata</taxon>
        <taxon>Formicoidea</taxon>
        <taxon>Formicidae</taxon>
        <taxon>Myrmicinae</taxon>
        <taxon>Pogonomyrmex</taxon>
    </lineage>
</organism>
<dbReference type="Proteomes" id="UP000504615">
    <property type="component" value="Unplaced"/>
</dbReference>
<keyword evidence="2" id="KW-1185">Reference proteome</keyword>
<evidence type="ECO:0000313" key="3">
    <source>
        <dbReference type="RefSeq" id="XP_025074740.1"/>
    </source>
</evidence>
<feature type="compositionally biased region" description="Acidic residues" evidence="1">
    <location>
        <begin position="84"/>
        <end position="95"/>
    </location>
</feature>
<dbReference type="GeneID" id="112552822"/>
<sequence length="95" mass="10859">MRGLLLIKRDKTIKGISSPQNSEEVKVNNEVNDYEVNENDPKSNSHKDDIEREPKITRSNLFDEKHLFAKKTKGNSSDLSVGEDGTDDEDEKRKI</sequence>
<gene>
    <name evidence="3" type="primary">LOC112552822</name>
</gene>
<evidence type="ECO:0000313" key="2">
    <source>
        <dbReference type="Proteomes" id="UP000504615"/>
    </source>
</evidence>